<keyword evidence="1" id="KW-0677">Repeat</keyword>
<name>A0AA39UMQ2_9AGAR</name>
<evidence type="ECO:0000256" key="1">
    <source>
        <dbReference type="ARBA" id="ARBA00022737"/>
    </source>
</evidence>
<dbReference type="AlphaFoldDB" id="A0AA39UMQ2"/>
<protein>
    <recommendedName>
        <fullName evidence="2">Nephrocystin 3-like N-terminal domain-containing protein</fullName>
    </recommendedName>
</protein>
<evidence type="ECO:0000313" key="4">
    <source>
        <dbReference type="Proteomes" id="UP001175228"/>
    </source>
</evidence>
<dbReference type="EMBL" id="JAUEPU010000017">
    <property type="protein sequence ID" value="KAK0495717.1"/>
    <property type="molecule type" value="Genomic_DNA"/>
</dbReference>
<accession>A0AA39UMQ2</accession>
<keyword evidence="4" id="KW-1185">Reference proteome</keyword>
<feature type="non-terminal residue" evidence="3">
    <location>
        <position position="132"/>
    </location>
</feature>
<dbReference type="Proteomes" id="UP001175228">
    <property type="component" value="Unassembled WGS sequence"/>
</dbReference>
<dbReference type="InterPro" id="IPR056884">
    <property type="entry name" value="NPHP3-like_N"/>
</dbReference>
<proteinExistence type="predicted"/>
<organism evidence="3 4">
    <name type="scientific">Armillaria luteobubalina</name>
    <dbReference type="NCBI Taxonomy" id="153913"/>
    <lineage>
        <taxon>Eukaryota</taxon>
        <taxon>Fungi</taxon>
        <taxon>Dikarya</taxon>
        <taxon>Basidiomycota</taxon>
        <taxon>Agaricomycotina</taxon>
        <taxon>Agaricomycetes</taxon>
        <taxon>Agaricomycetidae</taxon>
        <taxon>Agaricales</taxon>
        <taxon>Marasmiineae</taxon>
        <taxon>Physalacriaceae</taxon>
        <taxon>Armillaria</taxon>
    </lineage>
</organism>
<feature type="non-terminal residue" evidence="3">
    <location>
        <position position="1"/>
    </location>
</feature>
<gene>
    <name evidence="3" type="ORF">EDD18DRAFT_1024515</name>
</gene>
<reference evidence="3" key="1">
    <citation type="submission" date="2023-06" db="EMBL/GenBank/DDBJ databases">
        <authorList>
            <consortium name="Lawrence Berkeley National Laboratory"/>
            <person name="Ahrendt S."/>
            <person name="Sahu N."/>
            <person name="Indic B."/>
            <person name="Wong-Bajracharya J."/>
            <person name="Merenyi Z."/>
            <person name="Ke H.-M."/>
            <person name="Monk M."/>
            <person name="Kocsube S."/>
            <person name="Drula E."/>
            <person name="Lipzen A."/>
            <person name="Balint B."/>
            <person name="Henrissat B."/>
            <person name="Andreopoulos B."/>
            <person name="Martin F.M."/>
            <person name="Harder C.B."/>
            <person name="Rigling D."/>
            <person name="Ford K.L."/>
            <person name="Foster G.D."/>
            <person name="Pangilinan J."/>
            <person name="Papanicolaou A."/>
            <person name="Barry K."/>
            <person name="LaButti K."/>
            <person name="Viragh M."/>
            <person name="Koriabine M."/>
            <person name="Yan M."/>
            <person name="Riley R."/>
            <person name="Champramary S."/>
            <person name="Plett K.L."/>
            <person name="Tsai I.J."/>
            <person name="Slot J."/>
            <person name="Sipos G."/>
            <person name="Plett J."/>
            <person name="Nagy L.G."/>
            <person name="Grigoriev I.V."/>
        </authorList>
    </citation>
    <scope>NUCLEOTIDE SEQUENCE</scope>
    <source>
        <strain evidence="3">HWK02</strain>
    </source>
</reference>
<comment type="caution">
    <text evidence="3">The sequence shown here is derived from an EMBL/GenBank/DDBJ whole genome shotgun (WGS) entry which is preliminary data.</text>
</comment>
<evidence type="ECO:0000259" key="2">
    <source>
        <dbReference type="Pfam" id="PF24883"/>
    </source>
</evidence>
<dbReference type="Gene3D" id="3.40.50.300">
    <property type="entry name" value="P-loop containing nucleotide triphosphate hydrolases"/>
    <property type="match status" value="1"/>
</dbReference>
<evidence type="ECO:0000313" key="3">
    <source>
        <dbReference type="EMBL" id="KAK0495717.1"/>
    </source>
</evidence>
<sequence>PVLRCLPGTHVQTINYLMSWIADCEDRVLWCSGLAGTGKSSLAGTLHDLLRLWSHVGPRPHLVAFFNCNQIAHSEYTKRLIMFIAHSLGMFDQHIGEAIAKALDTLPAAICMPASESHAQFRFLIQEPLETL</sequence>
<dbReference type="InterPro" id="IPR027417">
    <property type="entry name" value="P-loop_NTPase"/>
</dbReference>
<dbReference type="Pfam" id="PF24883">
    <property type="entry name" value="NPHP3_N"/>
    <property type="match status" value="1"/>
</dbReference>
<feature type="domain" description="Nephrocystin 3-like N-terminal" evidence="2">
    <location>
        <begin position="19"/>
        <end position="104"/>
    </location>
</feature>